<comment type="caution">
    <text evidence="2">The sequence shown here is derived from an EMBL/GenBank/DDBJ whole genome shotgun (WGS) entry which is preliminary data.</text>
</comment>
<protein>
    <submittedName>
        <fullName evidence="2">Uncharacterized protein</fullName>
    </submittedName>
</protein>
<evidence type="ECO:0000313" key="3">
    <source>
        <dbReference type="Proteomes" id="UP001642464"/>
    </source>
</evidence>
<evidence type="ECO:0000256" key="1">
    <source>
        <dbReference type="SAM" id="MobiDB-lite"/>
    </source>
</evidence>
<evidence type="ECO:0000313" key="2">
    <source>
        <dbReference type="EMBL" id="CAK9062316.1"/>
    </source>
</evidence>
<dbReference type="Proteomes" id="UP001642464">
    <property type="component" value="Unassembled WGS sequence"/>
</dbReference>
<gene>
    <name evidence="2" type="ORF">SCF082_LOCUS32493</name>
</gene>
<feature type="non-terminal residue" evidence="2">
    <location>
        <position position="219"/>
    </location>
</feature>
<keyword evidence="3" id="KW-1185">Reference proteome</keyword>
<organism evidence="2 3">
    <name type="scientific">Durusdinium trenchii</name>
    <dbReference type="NCBI Taxonomy" id="1381693"/>
    <lineage>
        <taxon>Eukaryota</taxon>
        <taxon>Sar</taxon>
        <taxon>Alveolata</taxon>
        <taxon>Dinophyceae</taxon>
        <taxon>Suessiales</taxon>
        <taxon>Symbiodiniaceae</taxon>
        <taxon>Durusdinium</taxon>
    </lineage>
</organism>
<reference evidence="2 3" key="1">
    <citation type="submission" date="2024-02" db="EMBL/GenBank/DDBJ databases">
        <authorList>
            <person name="Chen Y."/>
            <person name="Shah S."/>
            <person name="Dougan E. K."/>
            <person name="Thang M."/>
            <person name="Chan C."/>
        </authorList>
    </citation>
    <scope>NUCLEOTIDE SEQUENCE [LARGE SCALE GENOMIC DNA]</scope>
</reference>
<sequence length="219" mass="24837">MKRPAGILKNTWKKVSTQKAALKKVPTQKPALKKAAKGKVNSKNLKKLGELSLKEKVQAIAEEHSDEEACALALVETMTKAEKSNAWNQHMASLRKDGNESLEKDFEQLSKNEKGKKEAYEKWSAHELKLHLDSGRVLWRECPDTWWVNEYLDTKDYEKTTTGQSTSHWQYGQEYEVVDEEMEGWEQALETDLQTLMLTGLEKGNAGLEEGKGKGLEKG</sequence>
<feature type="region of interest" description="Disordered" evidence="1">
    <location>
        <begin position="18"/>
        <end position="38"/>
    </location>
</feature>
<accession>A0ABP0NFI4</accession>
<dbReference type="EMBL" id="CAXAMM010028167">
    <property type="protein sequence ID" value="CAK9062316.1"/>
    <property type="molecule type" value="Genomic_DNA"/>
</dbReference>
<name>A0ABP0NFI4_9DINO</name>
<proteinExistence type="predicted"/>